<name>A0A9D3Q0D6_MEGAT</name>
<evidence type="ECO:0000259" key="2">
    <source>
        <dbReference type="Pfam" id="PF24748"/>
    </source>
</evidence>
<dbReference type="EMBL" id="JAFDVH010000009">
    <property type="protein sequence ID" value="KAG7470852.1"/>
    <property type="molecule type" value="Genomic_DNA"/>
</dbReference>
<dbReference type="PANTHER" id="PTHR34490:SF3">
    <property type="entry name" value="GALAXIN-LIKE ISOFORM X2"/>
    <property type="match status" value="1"/>
</dbReference>
<dbReference type="InterPro" id="IPR056601">
    <property type="entry name" value="Galaxin_dom"/>
</dbReference>
<gene>
    <name evidence="3" type="ORF">MATL_G00118150</name>
</gene>
<proteinExistence type="predicted"/>
<feature type="chain" id="PRO_5039571453" description="Galaxin-like repeats domain-containing protein" evidence="1">
    <location>
        <begin position="23"/>
        <end position="576"/>
    </location>
</feature>
<protein>
    <recommendedName>
        <fullName evidence="2">Galaxin-like repeats domain-containing protein</fullName>
    </recommendedName>
</protein>
<feature type="domain" description="Galaxin-like repeats" evidence="2">
    <location>
        <begin position="61"/>
        <end position="186"/>
    </location>
</feature>
<comment type="caution">
    <text evidence="3">The sequence shown here is derived from an EMBL/GenBank/DDBJ whole genome shotgun (WGS) entry which is preliminary data.</text>
</comment>
<evidence type="ECO:0000313" key="3">
    <source>
        <dbReference type="EMBL" id="KAG7470852.1"/>
    </source>
</evidence>
<reference evidence="3" key="1">
    <citation type="submission" date="2021-01" db="EMBL/GenBank/DDBJ databases">
        <authorList>
            <person name="Zahm M."/>
            <person name="Roques C."/>
            <person name="Cabau C."/>
            <person name="Klopp C."/>
            <person name="Donnadieu C."/>
            <person name="Jouanno E."/>
            <person name="Lampietro C."/>
            <person name="Louis A."/>
            <person name="Herpin A."/>
            <person name="Echchiki A."/>
            <person name="Berthelot C."/>
            <person name="Parey E."/>
            <person name="Roest-Crollius H."/>
            <person name="Braasch I."/>
            <person name="Postlethwait J."/>
            <person name="Bobe J."/>
            <person name="Montfort J."/>
            <person name="Bouchez O."/>
            <person name="Begum T."/>
            <person name="Mejri S."/>
            <person name="Adams A."/>
            <person name="Chen W.-J."/>
            <person name="Guiguen Y."/>
        </authorList>
    </citation>
    <scope>NUCLEOTIDE SEQUENCE</scope>
    <source>
        <strain evidence="3">YG-15Mar2019-1</strain>
        <tissue evidence="3">Brain</tissue>
    </source>
</reference>
<feature type="signal peptide" evidence="1">
    <location>
        <begin position="1"/>
        <end position="22"/>
    </location>
</feature>
<dbReference type="OrthoDB" id="5989849at2759"/>
<organism evidence="3 4">
    <name type="scientific">Megalops atlanticus</name>
    <name type="common">Tarpon</name>
    <name type="synonym">Clupea gigantea</name>
    <dbReference type="NCBI Taxonomy" id="7932"/>
    <lineage>
        <taxon>Eukaryota</taxon>
        <taxon>Metazoa</taxon>
        <taxon>Chordata</taxon>
        <taxon>Craniata</taxon>
        <taxon>Vertebrata</taxon>
        <taxon>Euteleostomi</taxon>
        <taxon>Actinopterygii</taxon>
        <taxon>Neopterygii</taxon>
        <taxon>Teleostei</taxon>
        <taxon>Elopiformes</taxon>
        <taxon>Megalopidae</taxon>
        <taxon>Megalops</taxon>
    </lineage>
</organism>
<keyword evidence="4" id="KW-1185">Reference proteome</keyword>
<dbReference type="Proteomes" id="UP001046870">
    <property type="component" value="Chromosome 9"/>
</dbReference>
<dbReference type="Pfam" id="PF24748">
    <property type="entry name" value="Galaxin_repeat"/>
    <property type="match status" value="2"/>
</dbReference>
<feature type="domain" description="Galaxin-like repeats" evidence="2">
    <location>
        <begin position="293"/>
        <end position="418"/>
    </location>
</feature>
<keyword evidence="1" id="KW-0732">Signal</keyword>
<dbReference type="AlphaFoldDB" id="A0A9D3Q0D6"/>
<accession>A0A9D3Q0D6</accession>
<dbReference type="PANTHER" id="PTHR34490">
    <property type="entry name" value="PROTEIN CBG12054-RELATED"/>
    <property type="match status" value="1"/>
</dbReference>
<evidence type="ECO:0000313" key="4">
    <source>
        <dbReference type="Proteomes" id="UP001046870"/>
    </source>
</evidence>
<evidence type="ECO:0000256" key="1">
    <source>
        <dbReference type="SAM" id="SignalP"/>
    </source>
</evidence>
<dbReference type="InterPro" id="IPR055284">
    <property type="entry name" value="Galaxin-like"/>
</dbReference>
<sequence>MDIRTVILIMLATHSSIPGATSLDNESQGSNQALSAGKQCCKRRGECRDDGSVLNGDPSKQCCGKQEFDPSLQSCCVDRLHEGAGLSCCNTTAYSPTNSSCCQGNLTSGVSELVSDCCQSVPFYPLTEICCVGRIHPRDLHSKCCGPEVHNEKTQLCCRNTTILEKKSEHDVCCGNNSYNKETHCCTPTDLRTLPRNDTRCNFTKNDINVSPAPQRKRCCMNKMTNKCQHYGANQTCCEGSISDTPGTGWLEGRCCGPKGYNPENQICCEGRVFPRKQDETQCCGVEPYSVAKHGTLCCNGILYRDVGEEEECVGSTLYSPAQETKCGSAVHCVVGQHCCGHETYNPDKHLCCAGKRHKRSSRKTMCCGVQAYNPKNQKLKCCSGHLYSLTHLSTNTSHSECCGTHLIANTSLETCCTSAQMQVLYQTQPNFSCCGHLYYNTSQHRCCAGNVRPLSKQRGTRGPQRNGHSGDCQLLHFANLMISEFCNTTVFMGTVDSVAVRGTSRSVLLKNVLQIQGAKNVTAEPAARLLPLDHCSCPPMSQGILYLWIPGNNGKGQISDLSQLDSPLYAVLSKC</sequence>